<name>A0AAU7U4H4_9DEIO</name>
<gene>
    <name evidence="3" type="ORF">ABOD76_01095</name>
</gene>
<dbReference type="Pfam" id="PF03704">
    <property type="entry name" value="BTAD"/>
    <property type="match status" value="1"/>
</dbReference>
<dbReference type="PANTHER" id="PTHR35807">
    <property type="entry name" value="TRANSCRIPTIONAL REGULATOR REDD-RELATED"/>
    <property type="match status" value="1"/>
</dbReference>
<dbReference type="SMART" id="SM01043">
    <property type="entry name" value="BTAD"/>
    <property type="match status" value="1"/>
</dbReference>
<evidence type="ECO:0000256" key="1">
    <source>
        <dbReference type="SAM" id="MobiDB-lite"/>
    </source>
</evidence>
<evidence type="ECO:0000313" key="3">
    <source>
        <dbReference type="EMBL" id="XBV83353.1"/>
    </source>
</evidence>
<dbReference type="KEGG" id="dsc:ABOD76_01095"/>
<dbReference type="EMBL" id="CP158296">
    <property type="protein sequence ID" value="XBV83353.1"/>
    <property type="molecule type" value="Genomic_DNA"/>
</dbReference>
<dbReference type="AlphaFoldDB" id="A0AAU7U4H4"/>
<feature type="region of interest" description="Disordered" evidence="1">
    <location>
        <begin position="1113"/>
        <end position="1133"/>
    </location>
</feature>
<geneLocation type="plasmid" evidence="3">
    <name>pDson04</name>
</geneLocation>
<dbReference type="PANTHER" id="PTHR35807:SF3">
    <property type="entry name" value="BLL5740 PROTEIN"/>
    <property type="match status" value="1"/>
</dbReference>
<protein>
    <submittedName>
        <fullName evidence="3">BTAD domain-containing putative transcriptional regulator</fullName>
    </submittedName>
</protein>
<dbReference type="InterPro" id="IPR005158">
    <property type="entry name" value="BTAD"/>
</dbReference>
<accession>A0AAU7U4H4</accession>
<feature type="domain" description="Bacterial transcriptional activator" evidence="2">
    <location>
        <begin position="96"/>
        <end position="228"/>
    </location>
</feature>
<dbReference type="SUPFAM" id="SSF52540">
    <property type="entry name" value="P-loop containing nucleoside triphosphate hydrolases"/>
    <property type="match status" value="1"/>
</dbReference>
<reference evidence="3" key="1">
    <citation type="submission" date="2024-06" db="EMBL/GenBank/DDBJ databases">
        <title>Draft Genome Sequence of Deinococcus sonorensis Type Strain KR-87, a Biofilm Producing Representative of the Genus Deinococcus.</title>
        <authorList>
            <person name="Boren L.S."/>
            <person name="Grosso R.A."/>
            <person name="Hugenberg-Cox A.N."/>
            <person name="Hill J.T.E."/>
            <person name="Albert C.M."/>
            <person name="Tuohy J.M."/>
        </authorList>
    </citation>
    <scope>NUCLEOTIDE SEQUENCE</scope>
    <source>
        <strain evidence="3">KR-87</strain>
        <plasmid evidence="3">pDson04</plasmid>
    </source>
</reference>
<proteinExistence type="predicted"/>
<dbReference type="Gene3D" id="1.25.40.10">
    <property type="entry name" value="Tetratricopeptide repeat domain"/>
    <property type="match status" value="2"/>
</dbReference>
<evidence type="ECO:0000259" key="2">
    <source>
        <dbReference type="SMART" id="SM01043"/>
    </source>
</evidence>
<dbReference type="InterPro" id="IPR051677">
    <property type="entry name" value="AfsR-DnrI-RedD_regulator"/>
</dbReference>
<dbReference type="InterPro" id="IPR027417">
    <property type="entry name" value="P-loop_NTPase"/>
</dbReference>
<organism evidence="3">
    <name type="scientific">Deinococcus sonorensis KR-87</name>
    <dbReference type="NCBI Taxonomy" id="694439"/>
    <lineage>
        <taxon>Bacteria</taxon>
        <taxon>Thermotogati</taxon>
        <taxon>Deinococcota</taxon>
        <taxon>Deinococci</taxon>
        <taxon>Deinococcales</taxon>
        <taxon>Deinococcaceae</taxon>
        <taxon>Deinococcus</taxon>
    </lineage>
</organism>
<dbReference type="RefSeq" id="WP_350240777.1">
    <property type="nucleotide sequence ID" value="NZ_CP158296.1"/>
</dbReference>
<sequence length="1133" mass="122606">MMAARPWRLSVFGEARLVTPDGRQATCAGRTLALMTYLAVEGAAPRSRLAGVLWPERREAAARNNLVQLLRRMVNAYGEALVEGQDTLALIPGVRADVQDLLTPEDTGQAVPEGEFLAGVEFADTPDFADWVTVQRERLDAVRARRLAAQSARLEREGGYAAALVLARRWLDLQPLSEEAHRQVMRVHYLLGDRASALAVYQACVQILDETLHTGPLAETRELAELITRGPSAPTPPAVDTRPALAPPAALVGRGREWAQMEEGWQAGKLIVVSGDPGTGKSRLAHDFAVTKGEMLVLEGRPGDRLVPFSATVRNLRRILARGTVGLPEWARHSLSWLLPELAPPGEARREADARLNEAIQLTWVEGLRGVDVCVFDDFQYVDDATLEAGFVLVESVFPLGRAGGIPHCIAVHRRDQLPPAMREVHEGMVRAGHAVWVEVGALNQEGVGELLAHLGMLDAGQRAPDLLQRTGGNPLLLLETVRDLSRTGRLDGPATALTVPERVGQLVARRLERLSRTGLQVARAASVLEQDFSPELVADVLGAPLLEVLAAWEELEEAHLLRGERFEHDLILEAVRSSISATVRKLLNRGAGRALERQGASPARLARHWLDGGRPEQAAPLLVQAAQEAFAAARPTEALQFSDRAAQLYDGLGDANAAFDARAAALDGVWRHELSGQLGPLVERLLSDARTPDQQVRAHLAQARWLLGQNRAPEAEAAAERGLALLDLHGPSVARAALLRELLVARVRQGQRNVQDLMSEVEAAHAALGTTGEVAALDAVMGNVLLLLGQHEAASMRLERAVQACEAAGDVYQAARLSHVLAVAEETLGHWERAVARRTELDERSAASSSTLRHWNALRLGTLYLHARQYDRALHWLHQAEALGAAVGEEGGLMQRAQAEVRWALGDLDGCERAAAAALAAPDGRDVGQGVLWLLRGLVWARRGQPAEARAAYLRAGEVLGSTALSYSQGRLLLARAELEDGPDALPLVDAARDIAVSGGHGALETAALSARAERLLDLGRLDEARAASALAVERLTTQAPRDDHARPWLVHHRVLTALGAPEAAAPLRAALEWLADMVQHHVPEELRTTFLHEHATHRALLEAAEQAGLPVPFPPERSVPVRSGQQARPMM</sequence>
<dbReference type="InterPro" id="IPR011990">
    <property type="entry name" value="TPR-like_helical_dom_sf"/>
</dbReference>
<keyword evidence="3" id="KW-0614">Plasmid</keyword>
<dbReference type="SUPFAM" id="SSF48452">
    <property type="entry name" value="TPR-like"/>
    <property type="match status" value="2"/>
</dbReference>